<dbReference type="InterPro" id="IPR029028">
    <property type="entry name" value="Alpha/beta_knot_MTases"/>
</dbReference>
<evidence type="ECO:0000313" key="5">
    <source>
        <dbReference type="EMBL" id="KAL3797085.1"/>
    </source>
</evidence>
<dbReference type="InterPro" id="IPR029026">
    <property type="entry name" value="tRNA_m1G_MTases_N"/>
</dbReference>
<sequence length="531" mass="58705">MTQTQDPKRKLAHGPTVHAIKRAKYEAKQQRLLRLQQTETSSCAAPPSFLQQETIDKWFHDRRESAVFVTAEDVRAIRQRRQDESKRGAEPQGDSRNYLTMDDSSSHKEAFAETQSEVLRLDRIAAWIDPFFDLKEVPKARTLVCTDNNHNPVQSNSDHLFIAEGTEAVRLMIQKCVKTPQDVATHEMNHATTENDCAEEEFRSAPPVRIVSILCKPATFFEQPVCLVDELVKQNFLTSSSSLECDNPPVSQCPFKIIVGNEETLSEIVGFPLARGAMACGIVPRFQHPLRWLKGLLSRGASTSRPNTTEPSNDNATIAKQATTKNNVVPNPQSTPTRILALDAISNTSNMGSILRTAAAFGVDAIVLSDDSCDAWYRQAVRVSMGHVVTVPTIRVGELRKEMMLCDGRNMVMEEDGKCGDGGLPRVLKWLREDMRMKCFAAVVDTDEDATGTDVLPPLVSLESIIESTKDDSSNSWVCVLGNEGHGIREEVVKEVNCRIRIGMANGVDSLSLPVAAGILIHGLSLNNKVK</sequence>
<name>A0ABD3QFY4_9STRA</name>
<organism evidence="5 6">
    <name type="scientific">Cyclotella cryptica</name>
    <dbReference type="NCBI Taxonomy" id="29204"/>
    <lineage>
        <taxon>Eukaryota</taxon>
        <taxon>Sar</taxon>
        <taxon>Stramenopiles</taxon>
        <taxon>Ochrophyta</taxon>
        <taxon>Bacillariophyta</taxon>
        <taxon>Coscinodiscophyceae</taxon>
        <taxon>Thalassiosirophycidae</taxon>
        <taxon>Stephanodiscales</taxon>
        <taxon>Stephanodiscaceae</taxon>
        <taxon>Cyclotella</taxon>
    </lineage>
</organism>
<dbReference type="InterPro" id="IPR051259">
    <property type="entry name" value="rRNA_Methyltransferase"/>
</dbReference>
<dbReference type="AlphaFoldDB" id="A0ABD3QFY4"/>
<dbReference type="CDD" id="cd18095">
    <property type="entry name" value="SpoU-like_rRNA-MTase"/>
    <property type="match status" value="1"/>
</dbReference>
<feature type="domain" description="tRNA/rRNA methyltransferase SpoU type" evidence="4">
    <location>
        <begin position="472"/>
        <end position="522"/>
    </location>
</feature>
<dbReference type="Proteomes" id="UP001516023">
    <property type="component" value="Unassembled WGS sequence"/>
</dbReference>
<dbReference type="PANTHER" id="PTHR43191:SF2">
    <property type="entry name" value="RRNA METHYLTRANSFERASE 3, MITOCHONDRIAL"/>
    <property type="match status" value="1"/>
</dbReference>
<keyword evidence="2" id="KW-0808">Transferase</keyword>
<feature type="domain" description="tRNA/rRNA methyltransferase SpoU type" evidence="4">
    <location>
        <begin position="339"/>
        <end position="409"/>
    </location>
</feature>
<proteinExistence type="predicted"/>
<keyword evidence="6" id="KW-1185">Reference proteome</keyword>
<evidence type="ECO:0000313" key="6">
    <source>
        <dbReference type="Proteomes" id="UP001516023"/>
    </source>
</evidence>
<dbReference type="Gene3D" id="3.40.1280.10">
    <property type="match status" value="1"/>
</dbReference>
<evidence type="ECO:0000256" key="2">
    <source>
        <dbReference type="ARBA" id="ARBA00022679"/>
    </source>
</evidence>
<dbReference type="GO" id="GO:0032259">
    <property type="term" value="P:methylation"/>
    <property type="evidence" value="ECO:0007669"/>
    <property type="project" value="UniProtKB-KW"/>
</dbReference>
<reference evidence="5 6" key="1">
    <citation type="journal article" date="2020" name="G3 (Bethesda)">
        <title>Improved Reference Genome for Cyclotella cryptica CCMP332, a Model for Cell Wall Morphogenesis, Salinity Adaptation, and Lipid Production in Diatoms (Bacillariophyta).</title>
        <authorList>
            <person name="Roberts W.R."/>
            <person name="Downey K.M."/>
            <person name="Ruck E.C."/>
            <person name="Traller J.C."/>
            <person name="Alverson A.J."/>
        </authorList>
    </citation>
    <scope>NUCLEOTIDE SEQUENCE [LARGE SCALE GENOMIC DNA]</scope>
    <source>
        <strain evidence="5 6">CCMP332</strain>
    </source>
</reference>
<comment type="caution">
    <text evidence="5">The sequence shown here is derived from an EMBL/GenBank/DDBJ whole genome shotgun (WGS) entry which is preliminary data.</text>
</comment>
<dbReference type="PANTHER" id="PTHR43191">
    <property type="entry name" value="RRNA METHYLTRANSFERASE 3"/>
    <property type="match status" value="1"/>
</dbReference>
<evidence type="ECO:0000256" key="3">
    <source>
        <dbReference type="SAM" id="MobiDB-lite"/>
    </source>
</evidence>
<feature type="region of interest" description="Disordered" evidence="3">
    <location>
        <begin position="79"/>
        <end position="110"/>
    </location>
</feature>
<dbReference type="SUPFAM" id="SSF75217">
    <property type="entry name" value="alpha/beta knot"/>
    <property type="match status" value="1"/>
</dbReference>
<dbReference type="Pfam" id="PF00588">
    <property type="entry name" value="SpoU_methylase"/>
    <property type="match status" value="2"/>
</dbReference>
<evidence type="ECO:0000256" key="1">
    <source>
        <dbReference type="ARBA" id="ARBA00022603"/>
    </source>
</evidence>
<dbReference type="EMBL" id="JABMIG020000057">
    <property type="protein sequence ID" value="KAL3797085.1"/>
    <property type="molecule type" value="Genomic_DNA"/>
</dbReference>
<protein>
    <recommendedName>
        <fullName evidence="4">tRNA/rRNA methyltransferase SpoU type domain-containing protein</fullName>
    </recommendedName>
</protein>
<gene>
    <name evidence="5" type="ORF">HJC23_000423</name>
</gene>
<dbReference type="InterPro" id="IPR001537">
    <property type="entry name" value="SpoU_MeTrfase"/>
</dbReference>
<dbReference type="GO" id="GO:0008168">
    <property type="term" value="F:methyltransferase activity"/>
    <property type="evidence" value="ECO:0007669"/>
    <property type="project" value="UniProtKB-KW"/>
</dbReference>
<accession>A0ABD3QFY4</accession>
<feature type="compositionally biased region" description="Basic and acidic residues" evidence="3">
    <location>
        <begin position="79"/>
        <end position="89"/>
    </location>
</feature>
<keyword evidence="1" id="KW-0489">Methyltransferase</keyword>
<evidence type="ECO:0000259" key="4">
    <source>
        <dbReference type="Pfam" id="PF00588"/>
    </source>
</evidence>